<dbReference type="PANTHER" id="PTHR24221">
    <property type="entry name" value="ATP-BINDING CASSETTE SUB-FAMILY B"/>
    <property type="match status" value="1"/>
</dbReference>
<gene>
    <name evidence="11" type="ORF">B5P37_07855</name>
</gene>
<reference evidence="11 12" key="1">
    <citation type="submission" date="2017-04" db="EMBL/GenBank/DDBJ databases">
        <authorList>
            <person name="Veseli I.A."/>
            <person name="Tang C."/>
            <person name="Pombert J.-F."/>
        </authorList>
    </citation>
    <scope>NUCLEOTIDE SEQUENCE [LARGE SCALE GENOMIC DNA]</scope>
    <source>
        <strain evidence="11 12">ATCC 700373</strain>
    </source>
</reference>
<evidence type="ECO:0000256" key="5">
    <source>
        <dbReference type="ARBA" id="ARBA00022989"/>
    </source>
</evidence>
<keyword evidence="3" id="KW-0547">Nucleotide-binding</keyword>
<dbReference type="GO" id="GO:0045454">
    <property type="term" value="P:cell redox homeostasis"/>
    <property type="evidence" value="ECO:0007669"/>
    <property type="project" value="InterPro"/>
</dbReference>
<evidence type="ECO:0000256" key="7">
    <source>
        <dbReference type="ARBA" id="ARBA00025074"/>
    </source>
</evidence>
<dbReference type="GO" id="GO:0140359">
    <property type="term" value="F:ABC-type transporter activity"/>
    <property type="evidence" value="ECO:0007669"/>
    <property type="project" value="InterPro"/>
</dbReference>
<feature type="transmembrane region" description="Helical" evidence="8">
    <location>
        <begin position="135"/>
        <end position="156"/>
    </location>
</feature>
<evidence type="ECO:0000259" key="9">
    <source>
        <dbReference type="PROSITE" id="PS50893"/>
    </source>
</evidence>
<dbReference type="Gene3D" id="1.20.1560.10">
    <property type="entry name" value="ABC transporter type 1, transmembrane domain"/>
    <property type="match status" value="1"/>
</dbReference>
<dbReference type="GO" id="GO:0005524">
    <property type="term" value="F:ATP binding"/>
    <property type="evidence" value="ECO:0007669"/>
    <property type="project" value="UniProtKB-KW"/>
</dbReference>
<evidence type="ECO:0000256" key="8">
    <source>
        <dbReference type="SAM" id="Phobius"/>
    </source>
</evidence>
<evidence type="ECO:0000256" key="4">
    <source>
        <dbReference type="ARBA" id="ARBA00022840"/>
    </source>
</evidence>
<dbReference type="GO" id="GO:0005886">
    <property type="term" value="C:plasma membrane"/>
    <property type="evidence" value="ECO:0007669"/>
    <property type="project" value="UniProtKB-SubCell"/>
</dbReference>
<evidence type="ECO:0000256" key="1">
    <source>
        <dbReference type="ARBA" id="ARBA00004651"/>
    </source>
</evidence>
<keyword evidence="4" id="KW-0067">ATP-binding</keyword>
<dbReference type="GO" id="GO:0034775">
    <property type="term" value="P:glutathione transmembrane transport"/>
    <property type="evidence" value="ECO:0007669"/>
    <property type="project" value="InterPro"/>
</dbReference>
<sequence length="561" mass="64355">MKKRKERIQQVIQMRWHRDIVMAIFIGIVGSLVALSMFFLSGYMITQSAKGAPLYALMGLIVTVKLFGFIRAIARYYERLRSHRATFTMLRDIRVQLYRSLIPLVPDVFRKFRSSDLLGKMVTHVESLQNVYLRVYYPPIVIGVVTLISACVLIFFSWIHAVVLMITMCLTLLVFPAVQVKQAIDIRQQVNMTQEQWMHEYYDYVSGQEELQRFNSMQRYYTHMKASEQAFSDAEHRAQRGHLKYNYFRDLISMVALLFSLVLAIVMVESQKLDVIYVMSIILMVLTLLEQAVPMSQVAEYKSETDLAQQRLSEVLQHDHAIVGERKTHIAPLPQSALLYALAHTTLYYDTQQRPSVDDLNLQIHKGEHVAIVGVSGSGKSTLLQLLMGLYTPSEGRIMVDDEELQSIDRPAYYAQLNTLLQHPHFYDGTVYENLLTEAPYAHCRKVLDQLGLEKVSLDRHLTLTQNTLSGGEIQRLALARLFLRDCPVWLLDEPTTALDVKHAEEVMAYIHQSAETLVVATHDIQYLNQFDRVIVMNEGRIEADCTPEAFLKGWGEGKES</sequence>
<dbReference type="Pfam" id="PF00005">
    <property type="entry name" value="ABC_tran"/>
    <property type="match status" value="1"/>
</dbReference>
<dbReference type="GO" id="GO:0034040">
    <property type="term" value="F:ATPase-coupled lipid transmembrane transporter activity"/>
    <property type="evidence" value="ECO:0007669"/>
    <property type="project" value="TreeGrafter"/>
</dbReference>
<feature type="transmembrane region" description="Helical" evidence="8">
    <location>
        <begin position="247"/>
        <end position="268"/>
    </location>
</feature>
<dbReference type="GO" id="GO:0016887">
    <property type="term" value="F:ATP hydrolysis activity"/>
    <property type="evidence" value="ECO:0007669"/>
    <property type="project" value="InterPro"/>
</dbReference>
<organism evidence="11 12">
    <name type="scientific">Staphylococcus lutrae</name>
    <dbReference type="NCBI Taxonomy" id="155085"/>
    <lineage>
        <taxon>Bacteria</taxon>
        <taxon>Bacillati</taxon>
        <taxon>Bacillota</taxon>
        <taxon>Bacilli</taxon>
        <taxon>Bacillales</taxon>
        <taxon>Staphylococcaceae</taxon>
        <taxon>Staphylococcus</taxon>
    </lineage>
</organism>
<dbReference type="KEGG" id="slz:B5P37_07855"/>
<dbReference type="InterPro" id="IPR027417">
    <property type="entry name" value="P-loop_NTPase"/>
</dbReference>
<dbReference type="PROSITE" id="PS00211">
    <property type="entry name" value="ABC_TRANSPORTER_1"/>
    <property type="match status" value="1"/>
</dbReference>
<dbReference type="Gene3D" id="3.40.50.300">
    <property type="entry name" value="P-loop containing nucleotide triphosphate hydrolases"/>
    <property type="match status" value="1"/>
</dbReference>
<evidence type="ECO:0000256" key="3">
    <source>
        <dbReference type="ARBA" id="ARBA00022741"/>
    </source>
</evidence>
<dbReference type="RefSeq" id="WP_085237698.1">
    <property type="nucleotide sequence ID" value="NZ_CP020773.1"/>
</dbReference>
<dbReference type="PANTHER" id="PTHR24221:SF653">
    <property type="entry name" value="TRANSPORT ATP-BINDING PROTEIN CYDC"/>
    <property type="match status" value="1"/>
</dbReference>
<dbReference type="InterPro" id="IPR017871">
    <property type="entry name" value="ABC_transporter-like_CS"/>
</dbReference>
<keyword evidence="2 8" id="KW-0812">Transmembrane</keyword>
<dbReference type="InterPro" id="IPR014223">
    <property type="entry name" value="ABC_CydC/D"/>
</dbReference>
<name>A0AAC9WJW2_9STAP</name>
<dbReference type="NCBIfam" id="TIGR02868">
    <property type="entry name" value="CydC"/>
    <property type="match status" value="1"/>
</dbReference>
<dbReference type="PROSITE" id="PS50893">
    <property type="entry name" value="ABC_TRANSPORTER_2"/>
    <property type="match status" value="1"/>
</dbReference>
<dbReference type="AlphaFoldDB" id="A0AAC9WJW2"/>
<feature type="domain" description="ABC transmembrane type-1" evidence="10">
    <location>
        <begin position="21"/>
        <end position="290"/>
    </location>
</feature>
<dbReference type="Proteomes" id="UP000242864">
    <property type="component" value="Chromosome"/>
</dbReference>
<keyword evidence="5 8" id="KW-1133">Transmembrane helix</keyword>
<evidence type="ECO:0000313" key="11">
    <source>
        <dbReference type="EMBL" id="ARJ51226.1"/>
    </source>
</evidence>
<dbReference type="SUPFAM" id="SSF52540">
    <property type="entry name" value="P-loop containing nucleoside triphosphate hydrolases"/>
    <property type="match status" value="1"/>
</dbReference>
<feature type="transmembrane region" description="Helical" evidence="8">
    <location>
        <begin position="52"/>
        <end position="74"/>
    </location>
</feature>
<dbReference type="InterPro" id="IPR011527">
    <property type="entry name" value="ABC1_TM_dom"/>
</dbReference>
<dbReference type="PROSITE" id="PS50929">
    <property type="entry name" value="ABC_TM1F"/>
    <property type="match status" value="1"/>
</dbReference>
<dbReference type="SUPFAM" id="SSF90123">
    <property type="entry name" value="ABC transporter transmembrane region"/>
    <property type="match status" value="1"/>
</dbReference>
<evidence type="ECO:0000256" key="6">
    <source>
        <dbReference type="ARBA" id="ARBA00023136"/>
    </source>
</evidence>
<feature type="domain" description="ABC transporter" evidence="9">
    <location>
        <begin position="342"/>
        <end position="560"/>
    </location>
</feature>
<feature type="transmembrane region" description="Helical" evidence="8">
    <location>
        <begin position="20"/>
        <end position="40"/>
    </location>
</feature>
<comment type="function">
    <text evidence="7">May be involved in multidrug export. Transmembrane domains (TMD) form a pore in the cell membrane and the ATP-binding domain (NBD) is responsible for energy generation.</text>
</comment>
<evidence type="ECO:0000259" key="10">
    <source>
        <dbReference type="PROSITE" id="PS50929"/>
    </source>
</evidence>
<feature type="transmembrane region" description="Helical" evidence="8">
    <location>
        <begin position="162"/>
        <end position="180"/>
    </location>
</feature>
<dbReference type="CDD" id="cd03228">
    <property type="entry name" value="ABCC_MRP_Like"/>
    <property type="match status" value="1"/>
</dbReference>
<dbReference type="EMBL" id="CP020773">
    <property type="protein sequence ID" value="ARJ51226.1"/>
    <property type="molecule type" value="Genomic_DNA"/>
</dbReference>
<dbReference type="InterPro" id="IPR039421">
    <property type="entry name" value="Type_1_exporter"/>
</dbReference>
<accession>A0AAC9WJW2</accession>
<evidence type="ECO:0000256" key="2">
    <source>
        <dbReference type="ARBA" id="ARBA00022692"/>
    </source>
</evidence>
<dbReference type="SMART" id="SM00382">
    <property type="entry name" value="AAA"/>
    <property type="match status" value="1"/>
</dbReference>
<dbReference type="InterPro" id="IPR036640">
    <property type="entry name" value="ABC1_TM_sf"/>
</dbReference>
<dbReference type="InterPro" id="IPR003593">
    <property type="entry name" value="AAA+_ATPase"/>
</dbReference>
<proteinExistence type="predicted"/>
<protein>
    <submittedName>
        <fullName evidence="11">Thiol reductant ABC exporter subunit CydC</fullName>
    </submittedName>
</protein>
<comment type="subcellular location">
    <subcellularLocation>
        <location evidence="1">Cell membrane</location>
        <topology evidence="1">Multi-pass membrane protein</topology>
    </subcellularLocation>
</comment>
<dbReference type="InterPro" id="IPR003439">
    <property type="entry name" value="ABC_transporter-like_ATP-bd"/>
</dbReference>
<keyword evidence="12" id="KW-1185">Reference proteome</keyword>
<keyword evidence="6 8" id="KW-0472">Membrane</keyword>
<evidence type="ECO:0000313" key="12">
    <source>
        <dbReference type="Proteomes" id="UP000242864"/>
    </source>
</evidence>